<evidence type="ECO:0000313" key="1">
    <source>
        <dbReference type="EMBL" id="KAJ7685884.1"/>
    </source>
</evidence>
<protein>
    <recommendedName>
        <fullName evidence="3">DDE-1 domain-containing protein</fullName>
    </recommendedName>
</protein>
<dbReference type="Proteomes" id="UP001221757">
    <property type="component" value="Unassembled WGS sequence"/>
</dbReference>
<feature type="non-terminal residue" evidence="1">
    <location>
        <position position="202"/>
    </location>
</feature>
<dbReference type="AlphaFoldDB" id="A0AAD7D9D8"/>
<gene>
    <name evidence="1" type="ORF">B0H17DRAFT_897033</name>
</gene>
<evidence type="ECO:0000313" key="2">
    <source>
        <dbReference type="Proteomes" id="UP001221757"/>
    </source>
</evidence>
<evidence type="ECO:0008006" key="3">
    <source>
        <dbReference type="Google" id="ProtNLM"/>
    </source>
</evidence>
<accession>A0AAD7D9D8</accession>
<reference evidence="1" key="1">
    <citation type="submission" date="2023-03" db="EMBL/GenBank/DDBJ databases">
        <title>Massive genome expansion in bonnet fungi (Mycena s.s.) driven by repeated elements and novel gene families across ecological guilds.</title>
        <authorList>
            <consortium name="Lawrence Berkeley National Laboratory"/>
            <person name="Harder C.B."/>
            <person name="Miyauchi S."/>
            <person name="Viragh M."/>
            <person name="Kuo A."/>
            <person name="Thoen E."/>
            <person name="Andreopoulos B."/>
            <person name="Lu D."/>
            <person name="Skrede I."/>
            <person name="Drula E."/>
            <person name="Henrissat B."/>
            <person name="Morin E."/>
            <person name="Kohler A."/>
            <person name="Barry K."/>
            <person name="LaButti K."/>
            <person name="Morin E."/>
            <person name="Salamov A."/>
            <person name="Lipzen A."/>
            <person name="Mereny Z."/>
            <person name="Hegedus B."/>
            <person name="Baldrian P."/>
            <person name="Stursova M."/>
            <person name="Weitz H."/>
            <person name="Taylor A."/>
            <person name="Grigoriev I.V."/>
            <person name="Nagy L.G."/>
            <person name="Martin F."/>
            <person name="Kauserud H."/>
        </authorList>
    </citation>
    <scope>NUCLEOTIDE SEQUENCE</scope>
    <source>
        <strain evidence="1">CBHHK067</strain>
    </source>
</reference>
<organism evidence="1 2">
    <name type="scientific">Mycena rosella</name>
    <name type="common">Pink bonnet</name>
    <name type="synonym">Agaricus rosellus</name>
    <dbReference type="NCBI Taxonomy" id="1033263"/>
    <lineage>
        <taxon>Eukaryota</taxon>
        <taxon>Fungi</taxon>
        <taxon>Dikarya</taxon>
        <taxon>Basidiomycota</taxon>
        <taxon>Agaricomycotina</taxon>
        <taxon>Agaricomycetes</taxon>
        <taxon>Agaricomycetidae</taxon>
        <taxon>Agaricales</taxon>
        <taxon>Marasmiineae</taxon>
        <taxon>Mycenaceae</taxon>
        <taxon>Mycena</taxon>
    </lineage>
</organism>
<comment type="caution">
    <text evidence="1">The sequence shown here is derived from an EMBL/GenBank/DDBJ whole genome shotgun (WGS) entry which is preliminary data.</text>
</comment>
<sequence length="202" mass="22903">RKATRQARHITADAPTLLKRTFFRLRYAILTGKIPPELVINADQAGNYLLPASSHTFHDRGAKQVDVVAKDEKRAYTMMLTSTAAGDFLPIQVVWGGQTQRSLPNGNAEMMDEAQDRGFIFSFAKSKKKGSHFSTFKCMEEWVRDILAPWRAKVIQSRTDLDEDQLMIVYIGIYPVHIGQDFRTLIFDSYPYIILVFVPGGC</sequence>
<dbReference type="EMBL" id="JARKIE010000102">
    <property type="protein sequence ID" value="KAJ7685884.1"/>
    <property type="molecule type" value="Genomic_DNA"/>
</dbReference>
<proteinExistence type="predicted"/>
<keyword evidence="2" id="KW-1185">Reference proteome</keyword>
<feature type="non-terminal residue" evidence="1">
    <location>
        <position position="1"/>
    </location>
</feature>
<name>A0AAD7D9D8_MYCRO</name>